<accession>A0A376FCK2</accession>
<feature type="compositionally biased region" description="Basic and acidic residues" evidence="1">
    <location>
        <begin position="19"/>
        <end position="30"/>
    </location>
</feature>
<organism evidence="2 3">
    <name type="scientific">Enterobacter asburiae</name>
    <dbReference type="NCBI Taxonomy" id="61645"/>
    <lineage>
        <taxon>Bacteria</taxon>
        <taxon>Pseudomonadati</taxon>
        <taxon>Pseudomonadota</taxon>
        <taxon>Gammaproteobacteria</taxon>
        <taxon>Enterobacterales</taxon>
        <taxon>Enterobacteriaceae</taxon>
        <taxon>Enterobacter</taxon>
        <taxon>Enterobacter cloacae complex</taxon>
    </lineage>
</organism>
<dbReference type="AlphaFoldDB" id="A0A376FCK2"/>
<name>A0A376FCK2_ENTAS</name>
<dbReference type="PANTHER" id="PTHR38595">
    <property type="entry name" value="CYTOPLASMIC PROTEIN-RELATED"/>
    <property type="match status" value="1"/>
</dbReference>
<proteinExistence type="predicted"/>
<evidence type="ECO:0000313" key="2">
    <source>
        <dbReference type="EMBL" id="STD21086.1"/>
    </source>
</evidence>
<feature type="region of interest" description="Disordered" evidence="1">
    <location>
        <begin position="1"/>
        <end position="52"/>
    </location>
</feature>
<gene>
    <name evidence="2" type="primary">impF_2</name>
    <name evidence="2" type="ORF">NCTC12123_02495</name>
</gene>
<protein>
    <submittedName>
        <fullName evidence="2">Type VI secretion system protein ImpF</fullName>
    </submittedName>
</protein>
<dbReference type="Proteomes" id="UP000255163">
    <property type="component" value="Unassembled WGS sequence"/>
</dbReference>
<dbReference type="EMBL" id="UFYI01000007">
    <property type="protein sequence ID" value="STD21086.1"/>
    <property type="molecule type" value="Genomic_DNA"/>
</dbReference>
<dbReference type="PANTHER" id="PTHR38595:SF1">
    <property type="entry name" value="TYPE VI SECRETION SYSTEM COMPONENT TSSE1"/>
    <property type="match status" value="1"/>
</dbReference>
<dbReference type="InterPro" id="IPR053176">
    <property type="entry name" value="T6SS_TssE1-like"/>
</dbReference>
<evidence type="ECO:0000256" key="1">
    <source>
        <dbReference type="SAM" id="MobiDB-lite"/>
    </source>
</evidence>
<evidence type="ECO:0000313" key="3">
    <source>
        <dbReference type="Proteomes" id="UP000255163"/>
    </source>
</evidence>
<sequence>MSNPAGEGDLLRSGWQARSRQEKVGARDKMQPSLLDRLTDNDPEKKRESANSNLITHAALRRNVLRDLQWLFNTINHDASGDLSALRT</sequence>
<feature type="compositionally biased region" description="Basic and acidic residues" evidence="1">
    <location>
        <begin position="37"/>
        <end position="49"/>
    </location>
</feature>
<reference evidence="2 3" key="1">
    <citation type="submission" date="2018-06" db="EMBL/GenBank/DDBJ databases">
        <authorList>
            <consortium name="Pathogen Informatics"/>
            <person name="Doyle S."/>
        </authorList>
    </citation>
    <scope>NUCLEOTIDE SEQUENCE [LARGE SCALE GENOMIC DNA]</scope>
    <source>
        <strain evidence="2 3">NCTC12123</strain>
    </source>
</reference>